<dbReference type="InterPro" id="IPR035965">
    <property type="entry name" value="PAS-like_dom_sf"/>
</dbReference>
<gene>
    <name evidence="4" type="ORF">ACFO4O_11875</name>
</gene>
<dbReference type="GO" id="GO:0052621">
    <property type="term" value="F:diguanylate cyclase activity"/>
    <property type="evidence" value="ECO:0007669"/>
    <property type="project" value="UniProtKB-EC"/>
</dbReference>
<feature type="domain" description="GGDEF" evidence="3">
    <location>
        <begin position="192"/>
        <end position="324"/>
    </location>
</feature>
<dbReference type="SUPFAM" id="SSF55073">
    <property type="entry name" value="Nucleotide cyclase"/>
    <property type="match status" value="1"/>
</dbReference>
<comment type="caution">
    <text evidence="4">The sequence shown here is derived from an EMBL/GenBank/DDBJ whole genome shotgun (WGS) entry which is preliminary data.</text>
</comment>
<evidence type="ECO:0000259" key="3">
    <source>
        <dbReference type="PROSITE" id="PS50887"/>
    </source>
</evidence>
<dbReference type="Gene3D" id="3.30.70.270">
    <property type="match status" value="1"/>
</dbReference>
<name>A0ABV9LYA8_9ALTE</name>
<dbReference type="Gene3D" id="3.30.450.20">
    <property type="entry name" value="PAS domain"/>
    <property type="match status" value="1"/>
</dbReference>
<keyword evidence="5" id="KW-1185">Reference proteome</keyword>
<keyword evidence="4" id="KW-0808">Transferase</keyword>
<dbReference type="CDD" id="cd00130">
    <property type="entry name" value="PAS"/>
    <property type="match status" value="1"/>
</dbReference>
<protein>
    <recommendedName>
        <fullName evidence="1">diguanylate cyclase</fullName>
        <ecNumber evidence="1">2.7.7.65</ecNumber>
    </recommendedName>
</protein>
<evidence type="ECO:0000256" key="1">
    <source>
        <dbReference type="ARBA" id="ARBA00012528"/>
    </source>
</evidence>
<dbReference type="EC" id="2.7.7.65" evidence="1"/>
<dbReference type="InterPro" id="IPR029787">
    <property type="entry name" value="Nucleotide_cyclase"/>
</dbReference>
<organism evidence="4 5">
    <name type="scientific">Glaciecola siphonariae</name>
    <dbReference type="NCBI Taxonomy" id="521012"/>
    <lineage>
        <taxon>Bacteria</taxon>
        <taxon>Pseudomonadati</taxon>
        <taxon>Pseudomonadota</taxon>
        <taxon>Gammaproteobacteria</taxon>
        <taxon>Alteromonadales</taxon>
        <taxon>Alteromonadaceae</taxon>
        <taxon>Glaciecola</taxon>
    </lineage>
</organism>
<dbReference type="InterPro" id="IPR050469">
    <property type="entry name" value="Diguanylate_Cyclase"/>
</dbReference>
<dbReference type="RefSeq" id="WP_382408786.1">
    <property type="nucleotide sequence ID" value="NZ_JBHSGU010000005.1"/>
</dbReference>
<dbReference type="Proteomes" id="UP001595897">
    <property type="component" value="Unassembled WGS sequence"/>
</dbReference>
<proteinExistence type="predicted"/>
<dbReference type="NCBIfam" id="TIGR00254">
    <property type="entry name" value="GGDEF"/>
    <property type="match status" value="1"/>
</dbReference>
<dbReference type="PROSITE" id="PS50887">
    <property type="entry name" value="GGDEF"/>
    <property type="match status" value="1"/>
</dbReference>
<dbReference type="SMART" id="SM00091">
    <property type="entry name" value="PAS"/>
    <property type="match status" value="1"/>
</dbReference>
<evidence type="ECO:0000256" key="2">
    <source>
        <dbReference type="ARBA" id="ARBA00034247"/>
    </source>
</evidence>
<comment type="catalytic activity">
    <reaction evidence="2">
        <text>2 GTP = 3',3'-c-di-GMP + 2 diphosphate</text>
        <dbReference type="Rhea" id="RHEA:24898"/>
        <dbReference type="ChEBI" id="CHEBI:33019"/>
        <dbReference type="ChEBI" id="CHEBI:37565"/>
        <dbReference type="ChEBI" id="CHEBI:58805"/>
        <dbReference type="EC" id="2.7.7.65"/>
    </reaction>
</comment>
<dbReference type="InterPro" id="IPR000160">
    <property type="entry name" value="GGDEF_dom"/>
</dbReference>
<sequence>MAATASSSSALTSSSAHNWQDALLDSIEVGIVVVDADFTVHQFNQFMENHSSVSASEIKGKSLFAYFKEIDRKWLINKCQPVFSMNTPVFVIWEQRQYLFKFGTSRPITSSSDHMYQNITILPIASANGQVDRICILVYDMTDQAMSKERVEKLNEELKVISRVDGLTGLFNRRYWQERFEREFKLTYRNKKPISVLMLDIDHFKKVNDTHGHQAGDRVIQSLAMLIRKATRETDISGRYGGEEFVVLLPDTNTETARVVGERIRLVAERYAVKHEHIEINFTISAGIAEFNSSYTRPLMWLEAADQALYKAKESGRNKVVLAE</sequence>
<evidence type="ECO:0000313" key="5">
    <source>
        <dbReference type="Proteomes" id="UP001595897"/>
    </source>
</evidence>
<dbReference type="PANTHER" id="PTHR45138">
    <property type="entry name" value="REGULATORY COMPONENTS OF SENSORY TRANSDUCTION SYSTEM"/>
    <property type="match status" value="1"/>
</dbReference>
<dbReference type="EMBL" id="JBHSGU010000005">
    <property type="protein sequence ID" value="MFC4700861.1"/>
    <property type="molecule type" value="Genomic_DNA"/>
</dbReference>
<dbReference type="SMART" id="SM00267">
    <property type="entry name" value="GGDEF"/>
    <property type="match status" value="1"/>
</dbReference>
<dbReference type="InterPro" id="IPR000014">
    <property type="entry name" value="PAS"/>
</dbReference>
<keyword evidence="4" id="KW-0548">Nucleotidyltransferase</keyword>
<reference evidence="5" key="1">
    <citation type="journal article" date="2019" name="Int. J. Syst. Evol. Microbiol.">
        <title>The Global Catalogue of Microorganisms (GCM) 10K type strain sequencing project: providing services to taxonomists for standard genome sequencing and annotation.</title>
        <authorList>
            <consortium name="The Broad Institute Genomics Platform"/>
            <consortium name="The Broad Institute Genome Sequencing Center for Infectious Disease"/>
            <person name="Wu L."/>
            <person name="Ma J."/>
        </authorList>
    </citation>
    <scope>NUCLEOTIDE SEQUENCE [LARGE SCALE GENOMIC DNA]</scope>
    <source>
        <strain evidence="5">KACC 12507</strain>
    </source>
</reference>
<accession>A0ABV9LYA8</accession>
<dbReference type="Pfam" id="PF00990">
    <property type="entry name" value="GGDEF"/>
    <property type="match status" value="1"/>
</dbReference>
<dbReference type="PANTHER" id="PTHR45138:SF9">
    <property type="entry name" value="DIGUANYLATE CYCLASE DGCM-RELATED"/>
    <property type="match status" value="1"/>
</dbReference>
<dbReference type="InterPro" id="IPR043128">
    <property type="entry name" value="Rev_trsase/Diguanyl_cyclase"/>
</dbReference>
<dbReference type="SUPFAM" id="SSF55785">
    <property type="entry name" value="PYP-like sensor domain (PAS domain)"/>
    <property type="match status" value="1"/>
</dbReference>
<dbReference type="InterPro" id="IPR013656">
    <property type="entry name" value="PAS_4"/>
</dbReference>
<dbReference type="CDD" id="cd01949">
    <property type="entry name" value="GGDEF"/>
    <property type="match status" value="1"/>
</dbReference>
<evidence type="ECO:0000313" key="4">
    <source>
        <dbReference type="EMBL" id="MFC4700861.1"/>
    </source>
</evidence>
<dbReference type="Pfam" id="PF08448">
    <property type="entry name" value="PAS_4"/>
    <property type="match status" value="1"/>
</dbReference>